<accession>A0A3D8Q5C2</accession>
<gene>
    <name evidence="3" type="ORF">BP6252_13901</name>
</gene>
<dbReference type="InterPro" id="IPR010730">
    <property type="entry name" value="HET"/>
</dbReference>
<evidence type="ECO:0000259" key="2">
    <source>
        <dbReference type="Pfam" id="PF06985"/>
    </source>
</evidence>
<dbReference type="PANTHER" id="PTHR24148:SF64">
    <property type="entry name" value="HETEROKARYON INCOMPATIBILITY DOMAIN-CONTAINING PROTEIN"/>
    <property type="match status" value="1"/>
</dbReference>
<protein>
    <recommendedName>
        <fullName evidence="2">Heterokaryon incompatibility domain-containing protein</fullName>
    </recommendedName>
</protein>
<comment type="caution">
    <text evidence="3">The sequence shown here is derived from an EMBL/GenBank/DDBJ whole genome shotgun (WGS) entry which is preliminary data.</text>
</comment>
<keyword evidence="4" id="KW-1185">Reference proteome</keyword>
<dbReference type="OrthoDB" id="3477286at2759"/>
<name>A0A3D8Q5C2_9HELO</name>
<dbReference type="Pfam" id="PF26639">
    <property type="entry name" value="Het-6_barrel"/>
    <property type="match status" value="1"/>
</dbReference>
<feature type="region of interest" description="Disordered" evidence="1">
    <location>
        <begin position="1"/>
        <end position="56"/>
    </location>
</feature>
<dbReference type="PANTHER" id="PTHR24148">
    <property type="entry name" value="ANKYRIN REPEAT DOMAIN-CONTAINING PROTEIN 39 HOMOLOG-RELATED"/>
    <property type="match status" value="1"/>
</dbReference>
<dbReference type="Proteomes" id="UP000256645">
    <property type="component" value="Unassembled WGS sequence"/>
</dbReference>
<feature type="region of interest" description="Disordered" evidence="1">
    <location>
        <begin position="90"/>
        <end position="180"/>
    </location>
</feature>
<feature type="compositionally biased region" description="Acidic residues" evidence="1">
    <location>
        <begin position="31"/>
        <end position="45"/>
    </location>
</feature>
<dbReference type="AlphaFoldDB" id="A0A3D8Q5C2"/>
<evidence type="ECO:0000256" key="1">
    <source>
        <dbReference type="SAM" id="MobiDB-lite"/>
    </source>
</evidence>
<organism evidence="3 4">
    <name type="scientific">Coleophoma cylindrospora</name>
    <dbReference type="NCBI Taxonomy" id="1849047"/>
    <lineage>
        <taxon>Eukaryota</taxon>
        <taxon>Fungi</taxon>
        <taxon>Dikarya</taxon>
        <taxon>Ascomycota</taxon>
        <taxon>Pezizomycotina</taxon>
        <taxon>Leotiomycetes</taxon>
        <taxon>Helotiales</taxon>
        <taxon>Dermateaceae</taxon>
        <taxon>Coleophoma</taxon>
    </lineage>
</organism>
<dbReference type="Pfam" id="PF06985">
    <property type="entry name" value="HET"/>
    <property type="match status" value="1"/>
</dbReference>
<sequence length="793" mass="89863">MADQSIDPRLLREAPSPEQLDQDAEPRDEAGADDGDSASEPEAEGNDGRQKRQKLNLWKCKQCRDARRKCFPAGRVWPQKCDRCLQHRPELPCSAPELNSRKRGPNITNPARRVRPRIASKVTEPQTRDKENESSAEETFTNDRPVRLVKRIKRETRMVEPSSPSLQPAHDGKPTPSQGAFPYLELQQDQFRLLKLAPGKKDDAKLVASFETASVRNPPDYEAISYVWGGNEGAEVSPDVIELHDAASPPQVHTYHLRSNIHAALRALRRLHGPQLFWIDALCINRSGNMPEVNQQVTMKREIFNKSKNVCFWLGEEANSKAALDFIPRMLDVTVIDDLIRDTSTKTAEGWSAFVTLLKNRAFSRLWFVQEVAVARNVTIHCGGQAIHYADFVDAVTMFSSRRDDIFRHQPQLYGDLNDRRIAMAERFVDVTSNALRWPKGRDVSERLLSLEDLVSQLSDFTSSNPKDRIFAVLALAKDKLPSSEDGQMPAHETRNRPSIEINYDRSLQDIYEGFFEHVVEHSESLNIICQRWSNSVPENTEQLPTWVRPLHSFNQLHTENMTPGRIDADVLVGLPGKSFYNASKGHRASKKLETIPPNDQYPTKHIKVDGFPLDEITRLGPRAVEGIISYEWLELGGCVLSDEVDLIPERFWKTLVADRGLNGSHAPSWYHLAFLDCLGRSTPTRDIETKRIIEDCGQRFSFVVEFLRRVQSVIWNRKFLVTKNNRIGLAPMAAREGDVICILYGCTVPVVLRPSDGSRTHWSVIGECYLDGMMDGEAIEQRQGGPVKLELI</sequence>
<dbReference type="EMBL" id="PDLM01000025">
    <property type="protein sequence ID" value="RDW57029.1"/>
    <property type="molecule type" value="Genomic_DNA"/>
</dbReference>
<reference evidence="3 4" key="1">
    <citation type="journal article" date="2018" name="IMA Fungus">
        <title>IMA Genome-F 9: Draft genome sequence of Annulohypoxylon stygium, Aspergillus mulundensis, Berkeleyomyces basicola (syn. Thielaviopsis basicola), Ceratocystis smalleyi, two Cercospora beticola strains, Coleophoma cylindrospora, Fusarium fracticaudum, Phialophora cf. hyalina, and Morchella septimelata.</title>
        <authorList>
            <person name="Wingfield B.D."/>
            <person name="Bills G.F."/>
            <person name="Dong Y."/>
            <person name="Huang W."/>
            <person name="Nel W.J."/>
            <person name="Swalarsk-Parry B.S."/>
            <person name="Vaghefi N."/>
            <person name="Wilken P.M."/>
            <person name="An Z."/>
            <person name="de Beer Z.W."/>
            <person name="De Vos L."/>
            <person name="Chen L."/>
            <person name="Duong T.A."/>
            <person name="Gao Y."/>
            <person name="Hammerbacher A."/>
            <person name="Kikkert J.R."/>
            <person name="Li Y."/>
            <person name="Li H."/>
            <person name="Li K."/>
            <person name="Li Q."/>
            <person name="Liu X."/>
            <person name="Ma X."/>
            <person name="Naidoo K."/>
            <person name="Pethybridge S.J."/>
            <person name="Sun J."/>
            <person name="Steenkamp E.T."/>
            <person name="van der Nest M.A."/>
            <person name="van Wyk S."/>
            <person name="Wingfield M.J."/>
            <person name="Xiong C."/>
            <person name="Yue Q."/>
            <person name="Zhang X."/>
        </authorList>
    </citation>
    <scope>NUCLEOTIDE SEQUENCE [LARGE SCALE GENOMIC DNA]</scope>
    <source>
        <strain evidence="3 4">BP6252</strain>
    </source>
</reference>
<dbReference type="InterPro" id="IPR052895">
    <property type="entry name" value="HetReg/Transcr_Mod"/>
</dbReference>
<dbReference type="STRING" id="1849047.A0A3D8Q5C2"/>
<evidence type="ECO:0000313" key="3">
    <source>
        <dbReference type="EMBL" id="RDW57029.1"/>
    </source>
</evidence>
<proteinExistence type="predicted"/>
<evidence type="ECO:0000313" key="4">
    <source>
        <dbReference type="Proteomes" id="UP000256645"/>
    </source>
</evidence>
<feature type="domain" description="Heterokaryon incompatibility" evidence="2">
    <location>
        <begin position="221"/>
        <end position="371"/>
    </location>
</feature>